<evidence type="ECO:0000256" key="9">
    <source>
        <dbReference type="PROSITE-ProRule" id="PRU00409"/>
    </source>
</evidence>
<dbReference type="EC" id="6.3.4.14" evidence="3"/>
<dbReference type="KEGG" id="lsw:GTO87_00555"/>
<dbReference type="GO" id="GO:0004075">
    <property type="term" value="F:biotin carboxylase activity"/>
    <property type="evidence" value="ECO:0007669"/>
    <property type="project" value="UniProtKB-EC"/>
</dbReference>
<dbReference type="Gene3D" id="3.30.1490.20">
    <property type="entry name" value="ATP-grasp fold, A domain"/>
    <property type="match status" value="1"/>
</dbReference>
<dbReference type="NCBIfam" id="NF006367">
    <property type="entry name" value="PRK08591.1"/>
    <property type="match status" value="1"/>
</dbReference>
<keyword evidence="8" id="KW-0092">Biotin</keyword>
<evidence type="ECO:0000256" key="6">
    <source>
        <dbReference type="ARBA" id="ARBA00022840"/>
    </source>
</evidence>
<dbReference type="PROSITE" id="PS00867">
    <property type="entry name" value="CPSASE_2"/>
    <property type="match status" value="1"/>
</dbReference>
<keyword evidence="7" id="KW-0464">Manganese</keyword>
<dbReference type="EMBL" id="CP047418">
    <property type="protein sequence ID" value="QLL77254.1"/>
    <property type="molecule type" value="Genomic_DNA"/>
</dbReference>
<dbReference type="PANTHER" id="PTHR18866">
    <property type="entry name" value="CARBOXYLASE:PYRUVATE/ACETYL-COA/PROPIONYL-COA CARBOXYLASE"/>
    <property type="match status" value="1"/>
</dbReference>
<evidence type="ECO:0000256" key="4">
    <source>
        <dbReference type="ARBA" id="ARBA00022598"/>
    </source>
</evidence>
<evidence type="ECO:0000313" key="12">
    <source>
        <dbReference type="EMBL" id="QLL77254.1"/>
    </source>
</evidence>
<dbReference type="PANTHER" id="PTHR18866:SF33">
    <property type="entry name" value="METHYLCROTONOYL-COA CARBOXYLASE SUBUNIT ALPHA, MITOCHONDRIAL-RELATED"/>
    <property type="match status" value="1"/>
</dbReference>
<dbReference type="InterPro" id="IPR011761">
    <property type="entry name" value="ATP-grasp"/>
</dbReference>
<dbReference type="SMART" id="SM00878">
    <property type="entry name" value="Biotin_carb_C"/>
    <property type="match status" value="1"/>
</dbReference>
<dbReference type="InterPro" id="IPR011764">
    <property type="entry name" value="Biotin_carboxylation_dom"/>
</dbReference>
<dbReference type="FunFam" id="3.40.50.20:FF:000010">
    <property type="entry name" value="Propionyl-CoA carboxylase subunit alpha"/>
    <property type="match status" value="1"/>
</dbReference>
<evidence type="ECO:0000256" key="2">
    <source>
        <dbReference type="ARBA" id="ARBA00001946"/>
    </source>
</evidence>
<dbReference type="SUPFAM" id="SSF51246">
    <property type="entry name" value="Rudiment single hybrid motif"/>
    <property type="match status" value="1"/>
</dbReference>
<evidence type="ECO:0000256" key="5">
    <source>
        <dbReference type="ARBA" id="ARBA00022741"/>
    </source>
</evidence>
<evidence type="ECO:0000313" key="13">
    <source>
        <dbReference type="Proteomes" id="UP000510886"/>
    </source>
</evidence>
<name>A0A7H9EI02_9LACO</name>
<dbReference type="Gene3D" id="3.40.50.20">
    <property type="match status" value="1"/>
</dbReference>
<comment type="cofactor">
    <cofactor evidence="2">
        <name>Mg(2+)</name>
        <dbReference type="ChEBI" id="CHEBI:18420"/>
    </cofactor>
</comment>
<dbReference type="SUPFAM" id="SSF52440">
    <property type="entry name" value="PreATP-grasp domain"/>
    <property type="match status" value="1"/>
</dbReference>
<reference evidence="12 13" key="1">
    <citation type="submission" date="2020-01" db="EMBL/GenBank/DDBJ databases">
        <title>Complete and circular genome sequences of six lactobacillus isolates from horses.</title>
        <authorList>
            <person name="Hassan H.M."/>
        </authorList>
    </citation>
    <scope>NUCLEOTIDE SEQUENCE [LARGE SCALE GENOMIC DNA]</scope>
    <source>
        <strain evidence="12 13">1A</strain>
    </source>
</reference>
<keyword evidence="6 9" id="KW-0067">ATP-binding</keyword>
<dbReference type="Proteomes" id="UP000510886">
    <property type="component" value="Chromosome"/>
</dbReference>
<dbReference type="AlphaFoldDB" id="A0A7H9EI02"/>
<proteinExistence type="predicted"/>
<dbReference type="InterPro" id="IPR016185">
    <property type="entry name" value="PreATP-grasp_dom_sf"/>
</dbReference>
<dbReference type="InterPro" id="IPR050856">
    <property type="entry name" value="Biotin_carboxylase_complex"/>
</dbReference>
<dbReference type="Gene3D" id="3.30.470.20">
    <property type="entry name" value="ATP-grasp fold, B domain"/>
    <property type="match status" value="1"/>
</dbReference>
<dbReference type="GO" id="GO:0005524">
    <property type="term" value="F:ATP binding"/>
    <property type="evidence" value="ECO:0007669"/>
    <property type="project" value="UniProtKB-UniRule"/>
</dbReference>
<dbReference type="FunFam" id="3.30.1490.20:FF:000003">
    <property type="entry name" value="acetyl-CoA carboxylase isoform X1"/>
    <property type="match status" value="1"/>
</dbReference>
<gene>
    <name evidence="12" type="ORF">GTO87_00555</name>
</gene>
<comment type="cofactor">
    <cofactor evidence="1">
        <name>Mn(2+)</name>
        <dbReference type="ChEBI" id="CHEBI:29035"/>
    </cofactor>
</comment>
<dbReference type="InterPro" id="IPR005482">
    <property type="entry name" value="Biotin_COase_C"/>
</dbReference>
<evidence type="ECO:0000259" key="10">
    <source>
        <dbReference type="PROSITE" id="PS50975"/>
    </source>
</evidence>
<dbReference type="Pfam" id="PF02785">
    <property type="entry name" value="Biotin_carb_C"/>
    <property type="match status" value="1"/>
</dbReference>
<dbReference type="PROSITE" id="PS50975">
    <property type="entry name" value="ATP_GRASP"/>
    <property type="match status" value="1"/>
</dbReference>
<accession>A0A7H9EI02</accession>
<evidence type="ECO:0000259" key="11">
    <source>
        <dbReference type="PROSITE" id="PS50979"/>
    </source>
</evidence>
<keyword evidence="5 9" id="KW-0547">Nucleotide-binding</keyword>
<dbReference type="PROSITE" id="PS50979">
    <property type="entry name" value="BC"/>
    <property type="match status" value="1"/>
</dbReference>
<feature type="domain" description="ATP-grasp" evidence="10">
    <location>
        <begin position="120"/>
        <end position="317"/>
    </location>
</feature>
<dbReference type="GO" id="GO:0046872">
    <property type="term" value="F:metal ion binding"/>
    <property type="evidence" value="ECO:0007669"/>
    <property type="project" value="InterPro"/>
</dbReference>
<dbReference type="InterPro" id="IPR011054">
    <property type="entry name" value="Rudment_hybrid_motif"/>
</dbReference>
<feature type="domain" description="Biotin carboxylation" evidence="11">
    <location>
        <begin position="1"/>
        <end position="447"/>
    </location>
</feature>
<dbReference type="RefSeq" id="WP_180849082.1">
    <property type="nucleotide sequence ID" value="NZ_CP047418.1"/>
</dbReference>
<evidence type="ECO:0000256" key="8">
    <source>
        <dbReference type="ARBA" id="ARBA00023267"/>
    </source>
</evidence>
<evidence type="ECO:0000256" key="3">
    <source>
        <dbReference type="ARBA" id="ARBA00013263"/>
    </source>
</evidence>
<evidence type="ECO:0000256" key="1">
    <source>
        <dbReference type="ARBA" id="ARBA00001936"/>
    </source>
</evidence>
<keyword evidence="4" id="KW-0436">Ligase</keyword>
<dbReference type="SUPFAM" id="SSF56059">
    <property type="entry name" value="Glutathione synthetase ATP-binding domain-like"/>
    <property type="match status" value="1"/>
</dbReference>
<dbReference type="InterPro" id="IPR005479">
    <property type="entry name" value="CPAse_ATP-bd"/>
</dbReference>
<dbReference type="Pfam" id="PF02786">
    <property type="entry name" value="CPSase_L_D2"/>
    <property type="match status" value="1"/>
</dbReference>
<evidence type="ECO:0000256" key="7">
    <source>
        <dbReference type="ARBA" id="ARBA00023211"/>
    </source>
</evidence>
<sequence length="455" mass="49783">MFTKVLVANRGEIAVRIIRSLQELGIQTVAIYSTADRDSLHVQLADEAVCVGPAQPQNSYLNMQNIIAAAVGVGAQAIHPGYGFLAENTEFANLCTQCGLTFIGPRATTIDLMGNKEHARQEMRQNGIPVVPGSKGRITTLGVAQQAASELGYPIMLKAIAGGGGKGIRRVESEQELERVFTRAQKEALLSFGDQGMYLEKILTGVRHIEVQVFADHQGNQVYFPERDCSVQRNKQKLVEESPAPGLTSAERKYLGRLALRVMDVIAYTNTGTIEFLMDQDHHFYFIEMNTRLQVEHTVTEMITGIDLVKEQVRVAAGLPLSFTQDDIQAHGHAIECRINAEDPTHDFRPAAGQVTMVHLPAGNLGVRIDTALYPGDVVTPFYDSLIAKVIAQGSDREEARAKAQRLVNELVVRGVTTNQALQQAILADPLFVGGQATITTLEKEILPAWKGTDM</sequence>
<organism evidence="12 13">
    <name type="scientific">Ligilactobacillus saerimneri</name>
    <dbReference type="NCBI Taxonomy" id="228229"/>
    <lineage>
        <taxon>Bacteria</taxon>
        <taxon>Bacillati</taxon>
        <taxon>Bacillota</taxon>
        <taxon>Bacilli</taxon>
        <taxon>Lactobacillales</taxon>
        <taxon>Lactobacillaceae</taxon>
        <taxon>Ligilactobacillus</taxon>
    </lineage>
</organism>
<protein>
    <recommendedName>
        <fullName evidence="3">biotin carboxylase</fullName>
        <ecNumber evidence="3">6.3.4.14</ecNumber>
    </recommendedName>
</protein>
<dbReference type="Pfam" id="PF00289">
    <property type="entry name" value="Biotin_carb_N"/>
    <property type="match status" value="1"/>
</dbReference>
<dbReference type="InterPro" id="IPR005481">
    <property type="entry name" value="BC-like_N"/>
</dbReference>
<dbReference type="InterPro" id="IPR013815">
    <property type="entry name" value="ATP_grasp_subdomain_1"/>
</dbReference>